<proteinExistence type="predicted"/>
<dbReference type="Proteomes" id="UP001062846">
    <property type="component" value="Chromosome 1"/>
</dbReference>
<evidence type="ECO:0000313" key="2">
    <source>
        <dbReference type="Proteomes" id="UP001062846"/>
    </source>
</evidence>
<dbReference type="EMBL" id="CM046388">
    <property type="protein sequence ID" value="KAI8573428.1"/>
    <property type="molecule type" value="Genomic_DNA"/>
</dbReference>
<sequence>MGRRRIWNASPGISEAIKPLKRKGEIAEFEAESSERNHSTGYAEAVSSPFQTPVSRKGGKAQKVPRIAKGNRTGSQTPSSHVGSPSGNNLTPVGPCRYDSSLGELMCQGRGRLRRVFQLYRYAETGCI</sequence>
<evidence type="ECO:0000313" key="1">
    <source>
        <dbReference type="EMBL" id="KAI8573428.1"/>
    </source>
</evidence>
<protein>
    <submittedName>
        <fullName evidence="1">Uncharacterized protein</fullName>
    </submittedName>
</protein>
<gene>
    <name evidence="1" type="ORF">RHMOL_Rhmol01G0276600</name>
</gene>
<keyword evidence="2" id="KW-1185">Reference proteome</keyword>
<organism evidence="1 2">
    <name type="scientific">Rhododendron molle</name>
    <name type="common">Chinese azalea</name>
    <name type="synonym">Azalea mollis</name>
    <dbReference type="NCBI Taxonomy" id="49168"/>
    <lineage>
        <taxon>Eukaryota</taxon>
        <taxon>Viridiplantae</taxon>
        <taxon>Streptophyta</taxon>
        <taxon>Embryophyta</taxon>
        <taxon>Tracheophyta</taxon>
        <taxon>Spermatophyta</taxon>
        <taxon>Magnoliopsida</taxon>
        <taxon>eudicotyledons</taxon>
        <taxon>Gunneridae</taxon>
        <taxon>Pentapetalae</taxon>
        <taxon>asterids</taxon>
        <taxon>Ericales</taxon>
        <taxon>Ericaceae</taxon>
        <taxon>Ericoideae</taxon>
        <taxon>Rhodoreae</taxon>
        <taxon>Rhododendron</taxon>
    </lineage>
</organism>
<comment type="caution">
    <text evidence="1">The sequence shown here is derived from an EMBL/GenBank/DDBJ whole genome shotgun (WGS) entry which is preliminary data.</text>
</comment>
<reference evidence="1" key="1">
    <citation type="submission" date="2022-02" db="EMBL/GenBank/DDBJ databases">
        <title>Plant Genome Project.</title>
        <authorList>
            <person name="Zhang R.-G."/>
        </authorList>
    </citation>
    <scope>NUCLEOTIDE SEQUENCE</scope>
    <source>
        <strain evidence="1">AT1</strain>
    </source>
</reference>
<accession>A0ACC0Q9L9</accession>
<name>A0ACC0Q9L9_RHOML</name>